<dbReference type="AlphaFoldDB" id="A0A4R8LPM8"/>
<proteinExistence type="predicted"/>
<protein>
    <submittedName>
        <fullName evidence="2">Uncharacterized protein</fullName>
    </submittedName>
</protein>
<keyword evidence="1" id="KW-0812">Transmembrane</keyword>
<feature type="transmembrane region" description="Helical" evidence="1">
    <location>
        <begin position="16"/>
        <end position="45"/>
    </location>
</feature>
<reference evidence="2 3" key="1">
    <citation type="submission" date="2019-03" db="EMBL/GenBank/DDBJ databases">
        <title>Genomic Encyclopedia of Type Strains, Phase III (KMG-III): the genomes of soil and plant-associated and newly described type strains.</title>
        <authorList>
            <person name="Whitman W."/>
        </authorList>
    </citation>
    <scope>NUCLEOTIDE SEQUENCE [LARGE SCALE GENOMIC DNA]</scope>
    <source>
        <strain evidence="2 3">LMG 29544</strain>
    </source>
</reference>
<dbReference type="RefSeq" id="WP_134192899.1">
    <property type="nucleotide sequence ID" value="NZ_JBHLUW010000061.1"/>
</dbReference>
<evidence type="ECO:0000313" key="2">
    <source>
        <dbReference type="EMBL" id="TDY48281.1"/>
    </source>
</evidence>
<name>A0A4R8LPM8_9BURK</name>
<comment type="caution">
    <text evidence="2">The sequence shown here is derived from an EMBL/GenBank/DDBJ whole genome shotgun (WGS) entry which is preliminary data.</text>
</comment>
<accession>A0A4R8LPM8</accession>
<keyword evidence="1" id="KW-0472">Membrane</keyword>
<gene>
    <name evidence="2" type="ORF">BX592_111216</name>
</gene>
<dbReference type="Proteomes" id="UP000295509">
    <property type="component" value="Unassembled WGS sequence"/>
</dbReference>
<sequence>MLKLLLKDAIKSPFRLLALCMAVYLAATSFFVGLFVAVLAVRFVVKFMKEKAKAIATEAADAARAEAAIPVMPVSPAVTATPEAAVEPTPAPQYAKSAVIIPFRTGT</sequence>
<keyword evidence="1" id="KW-1133">Transmembrane helix</keyword>
<evidence type="ECO:0000256" key="1">
    <source>
        <dbReference type="SAM" id="Phobius"/>
    </source>
</evidence>
<dbReference type="EMBL" id="SORE01000011">
    <property type="protein sequence ID" value="TDY48281.1"/>
    <property type="molecule type" value="Genomic_DNA"/>
</dbReference>
<organism evidence="2 3">
    <name type="scientific">Paraburkholderia rhizosphaerae</name>
    <dbReference type="NCBI Taxonomy" id="480658"/>
    <lineage>
        <taxon>Bacteria</taxon>
        <taxon>Pseudomonadati</taxon>
        <taxon>Pseudomonadota</taxon>
        <taxon>Betaproteobacteria</taxon>
        <taxon>Burkholderiales</taxon>
        <taxon>Burkholderiaceae</taxon>
        <taxon>Paraburkholderia</taxon>
    </lineage>
</organism>
<evidence type="ECO:0000313" key="3">
    <source>
        <dbReference type="Proteomes" id="UP000295509"/>
    </source>
</evidence>
<keyword evidence="3" id="KW-1185">Reference proteome</keyword>